<protein>
    <recommendedName>
        <fullName evidence="3">N-terminal of MaoC-like dehydratase domain-containing protein</fullName>
    </recommendedName>
</protein>
<dbReference type="InterPro" id="IPR029069">
    <property type="entry name" value="HotDog_dom_sf"/>
</dbReference>
<reference evidence="1 2" key="1">
    <citation type="submission" date="2020-04" db="EMBL/GenBank/DDBJ databases">
        <authorList>
            <person name="Klaysubun C."/>
            <person name="Duangmal K."/>
            <person name="Lipun K."/>
        </authorList>
    </citation>
    <scope>NUCLEOTIDE SEQUENCE [LARGE SCALE GENOMIC DNA]</scope>
    <source>
        <strain evidence="1 2">K10HN5</strain>
    </source>
</reference>
<gene>
    <name evidence="1" type="ORF">HF526_15865</name>
</gene>
<name>A0ABX1SB39_9PSEU</name>
<organism evidence="1 2">
    <name type="scientific">Pseudonocardia acidicola</name>
    <dbReference type="NCBI Taxonomy" id="2724939"/>
    <lineage>
        <taxon>Bacteria</taxon>
        <taxon>Bacillati</taxon>
        <taxon>Actinomycetota</taxon>
        <taxon>Actinomycetes</taxon>
        <taxon>Pseudonocardiales</taxon>
        <taxon>Pseudonocardiaceae</taxon>
        <taxon>Pseudonocardia</taxon>
    </lineage>
</organism>
<keyword evidence="2" id="KW-1185">Reference proteome</keyword>
<accession>A0ABX1SB39</accession>
<sequence>MPRIAQEFADIPFAQLEPGSVYRTTYPLTPELVASYDRLVDAPPGERVVVPPWVYCTFLPIYRAMGGRMEQGSVHARQQVEQFGAARVGDVLSVAVTVTEAAMRRGRPTVVLDTEYARDGDVVCRVRSTLLWGYATR</sequence>
<dbReference type="Proteomes" id="UP000820669">
    <property type="component" value="Unassembled WGS sequence"/>
</dbReference>
<proteinExistence type="predicted"/>
<dbReference type="RefSeq" id="WP_169382218.1">
    <property type="nucleotide sequence ID" value="NZ_JAAXLA010000027.1"/>
</dbReference>
<dbReference type="SUPFAM" id="SSF54637">
    <property type="entry name" value="Thioesterase/thiol ester dehydrase-isomerase"/>
    <property type="match status" value="1"/>
</dbReference>
<evidence type="ECO:0000313" key="1">
    <source>
        <dbReference type="EMBL" id="NMH98769.1"/>
    </source>
</evidence>
<comment type="caution">
    <text evidence="1">The sequence shown here is derived from an EMBL/GenBank/DDBJ whole genome shotgun (WGS) entry which is preliminary data.</text>
</comment>
<dbReference type="Gene3D" id="3.10.129.10">
    <property type="entry name" value="Hotdog Thioesterase"/>
    <property type="match status" value="1"/>
</dbReference>
<evidence type="ECO:0008006" key="3">
    <source>
        <dbReference type="Google" id="ProtNLM"/>
    </source>
</evidence>
<evidence type="ECO:0000313" key="2">
    <source>
        <dbReference type="Proteomes" id="UP000820669"/>
    </source>
</evidence>
<dbReference type="EMBL" id="JAAXLA010000027">
    <property type="protein sequence ID" value="NMH98769.1"/>
    <property type="molecule type" value="Genomic_DNA"/>
</dbReference>